<accession>A0A8J2T3I8</accession>
<comment type="caution">
    <text evidence="2">The sequence shown here is derived from an EMBL/GenBank/DDBJ whole genome shotgun (WGS) entry which is preliminary data.</text>
</comment>
<organism evidence="2 3">
    <name type="scientific">Pelagomonas calceolata</name>
    <dbReference type="NCBI Taxonomy" id="35677"/>
    <lineage>
        <taxon>Eukaryota</taxon>
        <taxon>Sar</taxon>
        <taxon>Stramenopiles</taxon>
        <taxon>Ochrophyta</taxon>
        <taxon>Pelagophyceae</taxon>
        <taxon>Pelagomonadales</taxon>
        <taxon>Pelagomonadaceae</taxon>
        <taxon>Pelagomonas</taxon>
    </lineage>
</organism>
<keyword evidence="3" id="KW-1185">Reference proteome</keyword>
<sequence>MDGAKPMPSAADNDASGASEAAKRPREDDAAQDEAKRPRADDAPAPTNNAMQDATAAPVPAQDAVPDAQDAATRQNLEARYVGLTFIDDDAAGEGAREIVRIDKAGAVWTVVAAQITNKENEQPYLVNEALDAMVDAYRCRGDARHETCACPPPRGHTIEVLWEVHDEETNEARDVWWRAVVGEEDGSGHALDNGDVVLRKYSVEYVARPELSEPAPASYNVCFLSPRALLDCSGDVVMQWRSFGSNDQPDPALVEASLDADVENALPIAQPRTPAGNVDESVDVVVARVIGDHSARIQSLPADQQCAVADRVVDAKERLKGALKAHLLARPDPAAPVTPEDVHAAVRSMAAARPDEG</sequence>
<feature type="compositionally biased region" description="Basic and acidic residues" evidence="1">
    <location>
        <begin position="21"/>
        <end position="42"/>
    </location>
</feature>
<evidence type="ECO:0000256" key="1">
    <source>
        <dbReference type="SAM" id="MobiDB-lite"/>
    </source>
</evidence>
<evidence type="ECO:0000313" key="3">
    <source>
        <dbReference type="Proteomes" id="UP000789595"/>
    </source>
</evidence>
<dbReference type="AlphaFoldDB" id="A0A8J2T3I8"/>
<proteinExistence type="predicted"/>
<dbReference type="Proteomes" id="UP000789595">
    <property type="component" value="Unassembled WGS sequence"/>
</dbReference>
<feature type="compositionally biased region" description="Low complexity" evidence="1">
    <location>
        <begin position="52"/>
        <end position="69"/>
    </location>
</feature>
<dbReference type="EMBL" id="CAKKNE010000006">
    <property type="protein sequence ID" value="CAH0380200.1"/>
    <property type="molecule type" value="Genomic_DNA"/>
</dbReference>
<evidence type="ECO:0000313" key="2">
    <source>
        <dbReference type="EMBL" id="CAH0380200.1"/>
    </source>
</evidence>
<protein>
    <submittedName>
        <fullName evidence="2">Uncharacterized protein</fullName>
    </submittedName>
</protein>
<dbReference type="OrthoDB" id="10649811at2759"/>
<reference evidence="2" key="1">
    <citation type="submission" date="2021-11" db="EMBL/GenBank/DDBJ databases">
        <authorList>
            <consortium name="Genoscope - CEA"/>
            <person name="William W."/>
        </authorList>
    </citation>
    <scope>NUCLEOTIDE SEQUENCE</scope>
</reference>
<gene>
    <name evidence="2" type="ORF">PECAL_6P18430</name>
</gene>
<feature type="region of interest" description="Disordered" evidence="1">
    <location>
        <begin position="1"/>
        <end position="69"/>
    </location>
</feature>
<name>A0A8J2T3I8_9STRA</name>